<sequence length="145" mass="15629">MASSCFTIVPAITSLLASVQGTPIKYNKSAVLTDNLAGGGATINSHLVAPWKPEVISVAGQIENVFFPTYAGKPETAPWSSNNTLFAFFDGVNDVGNPWWLGVAATDNLNERIMAVYHGLIDQLYYTGARNFAFLNVPPVDRSPH</sequence>
<dbReference type="AlphaFoldDB" id="A0A8A3PIF4"/>
<dbReference type="Gene3D" id="3.40.50.1110">
    <property type="entry name" value="SGNH hydrolase"/>
    <property type="match status" value="1"/>
</dbReference>
<dbReference type="InterPro" id="IPR036514">
    <property type="entry name" value="SGNH_hydro_sf"/>
</dbReference>
<proteinExistence type="predicted"/>
<evidence type="ECO:0000313" key="3">
    <source>
        <dbReference type="Proteomes" id="UP000672032"/>
    </source>
</evidence>
<dbReference type="EMBL" id="CP063409">
    <property type="protein sequence ID" value="QSZ35117.1"/>
    <property type="molecule type" value="Genomic_DNA"/>
</dbReference>
<dbReference type="OrthoDB" id="1600564at2759"/>
<accession>A0A8A3PIF4</accession>
<evidence type="ECO:0000313" key="2">
    <source>
        <dbReference type="EMBL" id="QSZ35117.1"/>
    </source>
</evidence>
<gene>
    <name evidence="2" type="ORF">DSL72_007982</name>
</gene>
<evidence type="ECO:0000256" key="1">
    <source>
        <dbReference type="SAM" id="SignalP"/>
    </source>
</evidence>
<feature type="signal peptide" evidence="1">
    <location>
        <begin position="1"/>
        <end position="21"/>
    </location>
</feature>
<feature type="chain" id="PRO_5032316668" description="Carbohydrate esterase family 16 protein" evidence="1">
    <location>
        <begin position="22"/>
        <end position="145"/>
    </location>
</feature>
<keyword evidence="3" id="KW-1185">Reference proteome</keyword>
<name>A0A8A3PIF4_9HELO</name>
<keyword evidence="1" id="KW-0732">Signal</keyword>
<evidence type="ECO:0008006" key="4">
    <source>
        <dbReference type="Google" id="ProtNLM"/>
    </source>
</evidence>
<organism evidence="2 3">
    <name type="scientific">Monilinia vaccinii-corymbosi</name>
    <dbReference type="NCBI Taxonomy" id="61207"/>
    <lineage>
        <taxon>Eukaryota</taxon>
        <taxon>Fungi</taxon>
        <taxon>Dikarya</taxon>
        <taxon>Ascomycota</taxon>
        <taxon>Pezizomycotina</taxon>
        <taxon>Leotiomycetes</taxon>
        <taxon>Helotiales</taxon>
        <taxon>Sclerotiniaceae</taxon>
        <taxon>Monilinia</taxon>
    </lineage>
</organism>
<reference evidence="2" key="1">
    <citation type="submission" date="2020-10" db="EMBL/GenBank/DDBJ databases">
        <title>Genome Sequence of Monilinia vaccinii-corymbosi Sheds Light on Mummy Berry Disease Infection of Blueberry and Mating Type.</title>
        <authorList>
            <person name="Yow A.G."/>
            <person name="Zhang Y."/>
            <person name="Bansal K."/>
            <person name="Eacker S.M."/>
            <person name="Sullivan S."/>
            <person name="Liachko I."/>
            <person name="Cubeta M.A."/>
            <person name="Rollins J.A."/>
            <person name="Ashrafi H."/>
        </authorList>
    </citation>
    <scope>NUCLEOTIDE SEQUENCE</scope>
    <source>
        <strain evidence="2">RL-1</strain>
    </source>
</reference>
<protein>
    <recommendedName>
        <fullName evidence="4">Carbohydrate esterase family 16 protein</fullName>
    </recommendedName>
</protein>
<dbReference type="Proteomes" id="UP000672032">
    <property type="component" value="Chromosome 5"/>
</dbReference>